<evidence type="ECO:0000259" key="2">
    <source>
        <dbReference type="Pfam" id="PF03629"/>
    </source>
</evidence>
<keyword evidence="3" id="KW-0969">Cilium</keyword>
<evidence type="ECO:0000256" key="1">
    <source>
        <dbReference type="ARBA" id="ARBA00022801"/>
    </source>
</evidence>
<dbReference type="EMBL" id="UGMG01000006">
    <property type="protein sequence ID" value="STX12001.1"/>
    <property type="molecule type" value="Genomic_DNA"/>
</dbReference>
<proteinExistence type="predicted"/>
<evidence type="ECO:0000313" key="3">
    <source>
        <dbReference type="EMBL" id="STV64496.1"/>
    </source>
</evidence>
<dbReference type="Proteomes" id="UP000255239">
    <property type="component" value="Unassembled WGS sequence"/>
</dbReference>
<dbReference type="SUPFAM" id="SSF52266">
    <property type="entry name" value="SGNH hydrolase"/>
    <property type="match status" value="1"/>
</dbReference>
<protein>
    <submittedName>
        <fullName evidence="3">Flagellar biosynthesis, cell-distal portion of basal-body rod</fullName>
    </submittedName>
</protein>
<dbReference type="InterPro" id="IPR005181">
    <property type="entry name" value="SASA"/>
</dbReference>
<accession>A0A378C830</accession>
<evidence type="ECO:0000313" key="5">
    <source>
        <dbReference type="Proteomes" id="UP000255239"/>
    </source>
</evidence>
<dbReference type="InterPro" id="IPR036514">
    <property type="entry name" value="SGNH_hydro_sf"/>
</dbReference>
<gene>
    <name evidence="3" type="ORF">NCTC11679_03064</name>
    <name evidence="4" type="ORF">NCTC11679_06464</name>
</gene>
<feature type="domain" description="Sialate O-acetylesterase" evidence="2">
    <location>
        <begin position="413"/>
        <end position="573"/>
    </location>
</feature>
<dbReference type="Pfam" id="PF03629">
    <property type="entry name" value="SASA"/>
    <property type="match status" value="1"/>
</dbReference>
<dbReference type="EMBL" id="UGMG01000001">
    <property type="protein sequence ID" value="STV64496.1"/>
    <property type="molecule type" value="Genomic_DNA"/>
</dbReference>
<dbReference type="AlphaFoldDB" id="A0A378C830"/>
<organism evidence="3 5">
    <name type="scientific">Klebsiella pneumoniae</name>
    <dbReference type="NCBI Taxonomy" id="573"/>
    <lineage>
        <taxon>Bacteria</taxon>
        <taxon>Pseudomonadati</taxon>
        <taxon>Pseudomonadota</taxon>
        <taxon>Gammaproteobacteria</taxon>
        <taxon>Enterobacterales</taxon>
        <taxon>Enterobacteriaceae</taxon>
        <taxon>Klebsiella/Raoultella group</taxon>
        <taxon>Klebsiella</taxon>
        <taxon>Klebsiella pneumoniae complex</taxon>
    </lineage>
</organism>
<evidence type="ECO:0000313" key="4">
    <source>
        <dbReference type="EMBL" id="STX12001.1"/>
    </source>
</evidence>
<sequence length="730" mass="79871">MAFNPELGSTSPEVLLDNATRLDKLVNGPEATIPDRAGEPLDSWRRQQKKVDDTLVNFQENGGAMGFSSLQELLAFTPDKANVLAVDTSTGEQYLWNGTEWVPSEYQVNKQIKSLNEIVEKSHSTKFFHRWKDRIGTIIAGWKNDDVGGVYFLSRLLKFGPNGFFGAGMQLSENEISNKTIAFKKGLDGKTRIFDKRGVMLASIENGKLQMAKMNIETMLQLAVKSGNTSLTIKKDGKGISVSDKRGVVCFRIDERGYVHGNFVNKGGSATPVLTEKQIIQQLETSAFAKQSNRFNKIFSCSPKSRKKVKVILFYGQSFAAGAQSNAALTTTPLYGNVMLGQSPRGSFFSNPPAGSEVYGPVGGENKFYPLHEVCQDVDGTIIPQSGYGETICSTVGNEFKRLHNEAMGVANDDDMVVCVGSCGVSGRSIAQLQKGASPELYNRVETFLAGVAEACAADGVEFEVIGVIYLQGENDNSASTTYYAAQSQTMWQNLINSCKAASGQTFDPIYLINQIGNTYINTMGVPQAQNRLPEQADKTILVGSYQGLPNPGAHLCSNSYRKLGCLFARELWRYYSGNGDFTFRILKAVHREDKVYLSLTPRVAPLKFSAVYDKWTETLHADKGITLSDGAGTFSPEDFSVEIVSDRVIRINASRALTGAVTVSLGDKSHNGTHNISDSSNEVGGLNWVYGINGQYTQENIPSLVNKPYALNNFAAIQQIQSEEIKYVS</sequence>
<dbReference type="Gene3D" id="3.40.50.1110">
    <property type="entry name" value="SGNH hydrolase"/>
    <property type="match status" value="1"/>
</dbReference>
<keyword evidence="1" id="KW-0378">Hydrolase</keyword>
<reference evidence="3 5" key="1">
    <citation type="submission" date="2018-06" db="EMBL/GenBank/DDBJ databases">
        <authorList>
            <consortium name="Pathogen Informatics"/>
            <person name="Doyle S."/>
        </authorList>
    </citation>
    <scope>NUCLEOTIDE SEQUENCE [LARGE SCALE GENOMIC DNA]</scope>
    <source>
        <strain evidence="3 5">NCTC11679</strain>
    </source>
</reference>
<name>A0A378C830_KLEPN</name>
<keyword evidence="3" id="KW-0966">Cell projection</keyword>
<keyword evidence="3" id="KW-0282">Flagellum</keyword>
<dbReference type="GO" id="GO:0016788">
    <property type="term" value="F:hydrolase activity, acting on ester bonds"/>
    <property type="evidence" value="ECO:0007669"/>
    <property type="project" value="UniProtKB-ARBA"/>
</dbReference>